<dbReference type="EMBL" id="RKMF01000002">
    <property type="protein sequence ID" value="ROZ64747.1"/>
    <property type="molecule type" value="Genomic_DNA"/>
</dbReference>
<evidence type="ECO:0000313" key="2">
    <source>
        <dbReference type="EMBL" id="ROZ64747.1"/>
    </source>
</evidence>
<evidence type="ECO:0000259" key="1">
    <source>
        <dbReference type="PROSITE" id="PS50995"/>
    </source>
</evidence>
<dbReference type="PROSITE" id="PS50995">
    <property type="entry name" value="HTH_MARR_2"/>
    <property type="match status" value="1"/>
</dbReference>
<accession>A0A3N3ZVR3</accession>
<dbReference type="GO" id="GO:0003700">
    <property type="term" value="F:DNA-binding transcription factor activity"/>
    <property type="evidence" value="ECO:0007669"/>
    <property type="project" value="InterPro"/>
</dbReference>
<organism evidence="2 3">
    <name type="scientific">Kocuria soli</name>
    <dbReference type="NCBI Taxonomy" id="2485125"/>
    <lineage>
        <taxon>Bacteria</taxon>
        <taxon>Bacillati</taxon>
        <taxon>Actinomycetota</taxon>
        <taxon>Actinomycetes</taxon>
        <taxon>Micrococcales</taxon>
        <taxon>Micrococcaceae</taxon>
        <taxon>Kocuria</taxon>
    </lineage>
</organism>
<dbReference type="RefSeq" id="WP_123824174.1">
    <property type="nucleotide sequence ID" value="NZ_RKMF01000002.1"/>
</dbReference>
<name>A0A3N3ZVR3_9MICC</name>
<protein>
    <submittedName>
        <fullName evidence="2">MarR family transcriptional regulator</fullName>
    </submittedName>
</protein>
<dbReference type="InterPro" id="IPR036388">
    <property type="entry name" value="WH-like_DNA-bd_sf"/>
</dbReference>
<dbReference type="PANTHER" id="PTHR33164:SF106">
    <property type="entry name" value="TRANSCRIPTIONAL REGULATORY PROTEIN"/>
    <property type="match status" value="1"/>
</dbReference>
<dbReference type="InterPro" id="IPR036390">
    <property type="entry name" value="WH_DNA-bd_sf"/>
</dbReference>
<dbReference type="SUPFAM" id="SSF46785">
    <property type="entry name" value="Winged helix' DNA-binding domain"/>
    <property type="match status" value="1"/>
</dbReference>
<dbReference type="AlphaFoldDB" id="A0A3N3ZVR3"/>
<evidence type="ECO:0000313" key="3">
    <source>
        <dbReference type="Proteomes" id="UP000270616"/>
    </source>
</evidence>
<dbReference type="OrthoDB" id="9815567at2"/>
<feature type="domain" description="HTH marR-type" evidence="1">
    <location>
        <begin position="12"/>
        <end position="148"/>
    </location>
</feature>
<dbReference type="SMART" id="SM00347">
    <property type="entry name" value="HTH_MARR"/>
    <property type="match status" value="1"/>
</dbReference>
<reference evidence="2 3" key="1">
    <citation type="submission" date="2018-10" db="EMBL/GenBank/DDBJ databases">
        <title>Kocuria sp. M5W7-7, whole genome shotgun sequence.</title>
        <authorList>
            <person name="Tuo L."/>
        </authorList>
    </citation>
    <scope>NUCLEOTIDE SEQUENCE [LARGE SCALE GENOMIC DNA]</scope>
    <source>
        <strain evidence="2 3">M5W7-7</strain>
    </source>
</reference>
<proteinExistence type="predicted"/>
<dbReference type="Pfam" id="PF12802">
    <property type="entry name" value="MarR_2"/>
    <property type="match status" value="1"/>
</dbReference>
<comment type="caution">
    <text evidence="2">The sequence shown here is derived from an EMBL/GenBank/DDBJ whole genome shotgun (WGS) entry which is preliminary data.</text>
</comment>
<dbReference type="PANTHER" id="PTHR33164">
    <property type="entry name" value="TRANSCRIPTIONAL REGULATOR, MARR FAMILY"/>
    <property type="match status" value="1"/>
</dbReference>
<dbReference type="Proteomes" id="UP000270616">
    <property type="component" value="Unassembled WGS sequence"/>
</dbReference>
<dbReference type="Gene3D" id="1.10.10.10">
    <property type="entry name" value="Winged helix-like DNA-binding domain superfamily/Winged helix DNA-binding domain"/>
    <property type="match status" value="1"/>
</dbReference>
<gene>
    <name evidence="2" type="ORF">EDL96_02615</name>
</gene>
<dbReference type="GO" id="GO:0006950">
    <property type="term" value="P:response to stress"/>
    <property type="evidence" value="ECO:0007669"/>
    <property type="project" value="TreeGrafter"/>
</dbReference>
<dbReference type="InterPro" id="IPR039422">
    <property type="entry name" value="MarR/SlyA-like"/>
</dbReference>
<keyword evidence="3" id="KW-1185">Reference proteome</keyword>
<sequence length="166" mass="18306">MVPPRELDPASKRELMLMLQDFTTESTRYAEGVRRLHRLGHSDVHALAEIMRGQREGAPLRAGDVARRLVISASAATAVIDRLVKHGHVVRVMDSGDRREVVLNATASAAATGKAMFTAMDNELAGEFAQWDPEEIEMLRHRLPQLTEAIRRAQAAASVEESGRAE</sequence>
<dbReference type="InterPro" id="IPR000835">
    <property type="entry name" value="HTH_MarR-typ"/>
</dbReference>